<dbReference type="EMBL" id="CP014332">
    <property type="protein sequence ID" value="APS42009.1"/>
    <property type="molecule type" value="Genomic_DNA"/>
</dbReference>
<dbReference type="Pfam" id="PF00582">
    <property type="entry name" value="Usp"/>
    <property type="match status" value="1"/>
</dbReference>
<dbReference type="Gene3D" id="3.40.50.620">
    <property type="entry name" value="HUPs"/>
    <property type="match status" value="1"/>
</dbReference>
<comment type="similarity">
    <text evidence="1">Belongs to the universal stress protein A family.</text>
</comment>
<evidence type="ECO:0000313" key="3">
    <source>
        <dbReference type="EMBL" id="APS42009.1"/>
    </source>
</evidence>
<dbReference type="PANTHER" id="PTHR46268:SF6">
    <property type="entry name" value="UNIVERSAL STRESS PROTEIN UP12"/>
    <property type="match status" value="1"/>
</dbReference>
<name>A0A1L6RBS2_9LACO</name>
<keyword evidence="4" id="KW-1185">Reference proteome</keyword>
<dbReference type="SUPFAM" id="SSF52402">
    <property type="entry name" value="Adenine nucleotide alpha hydrolases-like"/>
    <property type="match status" value="1"/>
</dbReference>
<dbReference type="InterPro" id="IPR014729">
    <property type="entry name" value="Rossmann-like_a/b/a_fold"/>
</dbReference>
<dbReference type="AlphaFoldDB" id="A0A1L6RBS2"/>
<dbReference type="KEGG" id="wjo:FOL01_1150"/>
<dbReference type="PANTHER" id="PTHR46268">
    <property type="entry name" value="STRESS RESPONSE PROTEIN NHAX"/>
    <property type="match status" value="1"/>
</dbReference>
<protein>
    <submittedName>
        <fullName evidence="3">Universal stress protein family</fullName>
    </submittedName>
</protein>
<dbReference type="InterPro" id="IPR006015">
    <property type="entry name" value="Universal_stress_UspA"/>
</dbReference>
<dbReference type="STRING" id="1631871.FOL01_1150"/>
<evidence type="ECO:0000313" key="4">
    <source>
        <dbReference type="Proteomes" id="UP000185473"/>
    </source>
</evidence>
<proteinExistence type="inferred from homology"/>
<dbReference type="RefSeq" id="WP_075269797.1">
    <property type="nucleotide sequence ID" value="NZ_CP014332.1"/>
</dbReference>
<dbReference type="CDD" id="cd00293">
    <property type="entry name" value="USP-like"/>
    <property type="match status" value="1"/>
</dbReference>
<reference evidence="3 4" key="1">
    <citation type="submission" date="2016-02" db="EMBL/GenBank/DDBJ databases">
        <title>Complete Genome Sequence of Weissella jogaejeotgali FOL01.</title>
        <authorList>
            <person name="Lee J.-H."/>
            <person name="Ku H.-J."/>
        </authorList>
    </citation>
    <scope>NUCLEOTIDE SEQUENCE [LARGE SCALE GENOMIC DNA]</scope>
    <source>
        <strain evidence="3 4">FOL01</strain>
    </source>
</reference>
<evidence type="ECO:0000256" key="1">
    <source>
        <dbReference type="ARBA" id="ARBA00008791"/>
    </source>
</evidence>
<evidence type="ECO:0000259" key="2">
    <source>
        <dbReference type="Pfam" id="PF00582"/>
    </source>
</evidence>
<dbReference type="PRINTS" id="PR01438">
    <property type="entry name" value="UNVRSLSTRESS"/>
</dbReference>
<dbReference type="Proteomes" id="UP000185473">
    <property type="component" value="Chromosome"/>
</dbReference>
<dbReference type="InterPro" id="IPR006016">
    <property type="entry name" value="UspA"/>
</dbReference>
<organism evidence="3 4">
    <name type="scientific">Weissella jogaejeotgali</name>
    <dbReference type="NCBI Taxonomy" id="1631871"/>
    <lineage>
        <taxon>Bacteria</taxon>
        <taxon>Bacillati</taxon>
        <taxon>Bacillota</taxon>
        <taxon>Bacilli</taxon>
        <taxon>Lactobacillales</taxon>
        <taxon>Lactobacillaceae</taxon>
        <taxon>Weissella</taxon>
    </lineage>
</organism>
<gene>
    <name evidence="3" type="ORF">FOL01_1150</name>
</gene>
<feature type="domain" description="UspA" evidence="2">
    <location>
        <begin position="3"/>
        <end position="141"/>
    </location>
</feature>
<accession>A0A1L6RBS2</accession>
<dbReference type="OrthoDB" id="9789668at2"/>
<sequence length="142" mass="15482">MTYKSILVGLDGSDQAKRAFATGLSLAKVLSADLHLAWVVSRDRGMDASFGVNEDFYQDMAERVDQKMTPYIKKAREEGVEVVGHTVVGNIKMVLTKDLPEENNIDLIIVGKTGANALEKMLQGSHSGYIVGHSNCDVLVVE</sequence>